<evidence type="ECO:0000256" key="6">
    <source>
        <dbReference type="SAM" id="SignalP"/>
    </source>
</evidence>
<evidence type="ECO:0000256" key="5">
    <source>
        <dbReference type="PIRSR" id="PIRSR001227-2"/>
    </source>
</evidence>
<dbReference type="Gene3D" id="1.10.1400.10">
    <property type="match status" value="1"/>
</dbReference>
<dbReference type="GO" id="GO:0017000">
    <property type="term" value="P:antibiotic biosynthetic process"/>
    <property type="evidence" value="ECO:0007669"/>
    <property type="project" value="InterPro"/>
</dbReference>
<dbReference type="InterPro" id="IPR002692">
    <property type="entry name" value="S45"/>
</dbReference>
<sequence>MRRSITAVLLGTLVSLHAAQAQADTAGQVTIYRDGFGVPHVQGETSDAVMFGAGYAIAHDRLAAMELARHNTQGRRAELLGASAIDADKVMRSRKLTDETLIRRYRALAPEHRKMIQAMVDGINKRIDDVNADPGRLTPLEFIRWGIKPTRWSLTEYLALITAAPLGRDTYEIRNLEFLKDMTDRYGREKAWQIFNDVVPISDPDSPTIIPAGEDLAPARPIPAPVLSPAQLPPGGVTSAAAQAAPLGPVQGASRCMVIAPRKSASGKVLMLEATADGPEIHLHGGGFDNAGFGSNGWGVPTMGRGAQHGWLMVSGKSEAGTVFAEELNPRNRYEYRHKGEWKKMERRTETITVKGGAPVTHEVAWTIHGPVIAWNIENGTAYSQQMGVHGRELDTWVAFAEMGRAKSLAEFREKGVDRLGWNLGACYGGEDGTIAYFEGGALPKKAAGVDPRLPTPGTGEYEWTGFLTPQEKPHTINPAQGYIFAWNSKATSWSQEGDNARIGAVYRTWLGDRLAGAGTSLSLLDMRDFNGRMFNALGAVDRTQTAPDFFAPYIRNAITASGDSEVARAGEYMLSFNGLYQDRDADQKYDNPGLTLYRAWLEIAPRMLFGDDIGDWWKKIDADRYLTYQTSLLLRAFQGDAAGAPLAVDYFNGRDRTAVMIDTIKATIAEVKARFPGKDMAEWKHPVFWKYFDAALETPDRPQMAEDAPERRLSAVLRLGPTMAPHNGGESWVGLMEIGRDHRALYSVVDAGGQNLFIDPNGKGNPHLTDQTMMHETNELKKISLAPDEIRRTAVSSVTFEYRPQTR</sequence>
<dbReference type="Gene3D" id="1.10.287.150">
    <property type="match status" value="1"/>
</dbReference>
<evidence type="ECO:0000256" key="3">
    <source>
        <dbReference type="ARBA" id="ARBA00023145"/>
    </source>
</evidence>
<comment type="similarity">
    <text evidence="1">Belongs to the peptidase S45 family.</text>
</comment>
<keyword evidence="3" id="KW-0865">Zymogen</keyword>
<dbReference type="PIRSF" id="PIRSF001227">
    <property type="entry name" value="Pen_acylase"/>
    <property type="match status" value="1"/>
</dbReference>
<dbReference type="PANTHER" id="PTHR34218:SF4">
    <property type="entry name" value="ACYL-HOMOSERINE LACTONE ACYLASE QUIP"/>
    <property type="match status" value="1"/>
</dbReference>
<evidence type="ECO:0000313" key="8">
    <source>
        <dbReference type="Proteomes" id="UP000566324"/>
    </source>
</evidence>
<keyword evidence="5" id="KW-0479">Metal-binding</keyword>
<keyword evidence="8" id="KW-1185">Reference proteome</keyword>
<dbReference type="Pfam" id="PF01804">
    <property type="entry name" value="Penicil_amidase"/>
    <property type="match status" value="1"/>
</dbReference>
<evidence type="ECO:0000256" key="4">
    <source>
        <dbReference type="PIRSR" id="PIRSR001227-1"/>
    </source>
</evidence>
<dbReference type="InterPro" id="IPR043147">
    <property type="entry name" value="Penicillin_amidase_A-knob"/>
</dbReference>
<protein>
    <submittedName>
        <fullName evidence="7">Acyl-homoserine lactone acylase PvdQ</fullName>
    </submittedName>
</protein>
<keyword evidence="6" id="KW-0732">Signal</keyword>
<organism evidence="7 8">
    <name type="scientific">Sphingosinicella soli</name>
    <dbReference type="NCBI Taxonomy" id="333708"/>
    <lineage>
        <taxon>Bacteria</taxon>
        <taxon>Pseudomonadati</taxon>
        <taxon>Pseudomonadota</taxon>
        <taxon>Alphaproteobacteria</taxon>
        <taxon>Sphingomonadales</taxon>
        <taxon>Sphingosinicellaceae</taxon>
        <taxon>Sphingosinicella</taxon>
    </lineage>
</organism>
<accession>A0A7W7AYW0</accession>
<dbReference type="PANTHER" id="PTHR34218">
    <property type="entry name" value="PEPTIDASE S45 PENICILLIN AMIDASE"/>
    <property type="match status" value="1"/>
</dbReference>
<proteinExistence type="inferred from homology"/>
<comment type="caution">
    <text evidence="7">The sequence shown here is derived from an EMBL/GenBank/DDBJ whole genome shotgun (WGS) entry which is preliminary data.</text>
</comment>
<dbReference type="Gene3D" id="3.60.20.10">
    <property type="entry name" value="Glutamine Phosphoribosylpyrophosphate, subunit 1, domain 1"/>
    <property type="match status" value="1"/>
</dbReference>
<evidence type="ECO:0000256" key="1">
    <source>
        <dbReference type="ARBA" id="ARBA00006586"/>
    </source>
</evidence>
<feature type="binding site" evidence="5">
    <location>
        <position position="452"/>
    </location>
    <ligand>
        <name>Ca(2+)</name>
        <dbReference type="ChEBI" id="CHEBI:29108"/>
    </ligand>
</feature>
<dbReference type="RefSeq" id="WP_184064618.1">
    <property type="nucleotide sequence ID" value="NZ_JACHNZ010000003.1"/>
</dbReference>
<dbReference type="InterPro" id="IPR043146">
    <property type="entry name" value="Penicillin_amidase_N_B-knob"/>
</dbReference>
<reference evidence="7 8" key="1">
    <citation type="submission" date="2020-08" db="EMBL/GenBank/DDBJ databases">
        <title>Genomic Encyclopedia of Type Strains, Phase IV (KMG-IV): sequencing the most valuable type-strain genomes for metagenomic binning, comparative biology and taxonomic classification.</title>
        <authorList>
            <person name="Goeker M."/>
        </authorList>
    </citation>
    <scope>NUCLEOTIDE SEQUENCE [LARGE SCALE GENOMIC DNA]</scope>
    <source>
        <strain evidence="7 8">DSM 17328</strain>
    </source>
</reference>
<dbReference type="Gene3D" id="1.10.439.10">
    <property type="entry name" value="Penicillin Amidohydrolase, domain 1"/>
    <property type="match status" value="1"/>
</dbReference>
<dbReference type="Gene3D" id="2.30.120.10">
    <property type="match status" value="1"/>
</dbReference>
<dbReference type="GO" id="GO:0016811">
    <property type="term" value="F:hydrolase activity, acting on carbon-nitrogen (but not peptide) bonds, in linear amides"/>
    <property type="evidence" value="ECO:0007669"/>
    <property type="project" value="InterPro"/>
</dbReference>
<dbReference type="EMBL" id="JACHNZ010000003">
    <property type="protein sequence ID" value="MBB4630898.1"/>
    <property type="molecule type" value="Genomic_DNA"/>
</dbReference>
<keyword evidence="2" id="KW-0378">Hydrolase</keyword>
<dbReference type="SUPFAM" id="SSF56235">
    <property type="entry name" value="N-terminal nucleophile aminohydrolases (Ntn hydrolases)"/>
    <property type="match status" value="1"/>
</dbReference>
<evidence type="ECO:0000313" key="7">
    <source>
        <dbReference type="EMBL" id="MBB4630898.1"/>
    </source>
</evidence>
<comment type="cofactor">
    <cofactor evidence="5">
        <name>Ca(2+)</name>
        <dbReference type="ChEBI" id="CHEBI:29108"/>
    </cofactor>
    <text evidence="5">Binds 1 Ca(2+) ion per dimer.</text>
</comment>
<dbReference type="Proteomes" id="UP000566324">
    <property type="component" value="Unassembled WGS sequence"/>
</dbReference>
<feature type="binding site" evidence="5">
    <location>
        <position position="172"/>
    </location>
    <ligand>
        <name>Ca(2+)</name>
        <dbReference type="ChEBI" id="CHEBI:29108"/>
    </ligand>
</feature>
<dbReference type="InterPro" id="IPR029055">
    <property type="entry name" value="Ntn_hydrolases_N"/>
</dbReference>
<dbReference type="GO" id="GO:0046872">
    <property type="term" value="F:metal ion binding"/>
    <property type="evidence" value="ECO:0007669"/>
    <property type="project" value="UniProtKB-KW"/>
</dbReference>
<dbReference type="AlphaFoldDB" id="A0A7W7AYW0"/>
<feature type="active site" description="Nucleophile" evidence="4">
    <location>
        <position position="254"/>
    </location>
</feature>
<dbReference type="InterPro" id="IPR014395">
    <property type="entry name" value="Pen/GL7ACA/AHL_acylase"/>
</dbReference>
<dbReference type="InterPro" id="IPR023343">
    <property type="entry name" value="Penicillin_amidase_dom1"/>
</dbReference>
<evidence type="ECO:0000256" key="2">
    <source>
        <dbReference type="ARBA" id="ARBA00022801"/>
    </source>
</evidence>
<feature type="signal peptide" evidence="6">
    <location>
        <begin position="1"/>
        <end position="23"/>
    </location>
</feature>
<feature type="chain" id="PRO_5030904618" evidence="6">
    <location>
        <begin position="24"/>
        <end position="808"/>
    </location>
</feature>
<keyword evidence="5" id="KW-0106">Calcium</keyword>
<gene>
    <name evidence="7" type="ORF">GGQ98_000503</name>
</gene>
<name>A0A7W7AYW0_9SPHN</name>